<dbReference type="Proteomes" id="UP001431221">
    <property type="component" value="Unassembled WGS sequence"/>
</dbReference>
<dbReference type="InterPro" id="IPR027417">
    <property type="entry name" value="P-loop_NTPase"/>
</dbReference>
<dbReference type="Pfam" id="PF00005">
    <property type="entry name" value="ABC_tran"/>
    <property type="match status" value="1"/>
</dbReference>
<comment type="caution">
    <text evidence="6">The sequence shown here is derived from an EMBL/GenBank/DDBJ whole genome shotgun (WGS) entry which is preliminary data.</text>
</comment>
<dbReference type="InterPro" id="IPR003593">
    <property type="entry name" value="AAA+_ATPase"/>
</dbReference>
<evidence type="ECO:0000256" key="3">
    <source>
        <dbReference type="ARBA" id="ARBA00022741"/>
    </source>
</evidence>
<organism evidence="6 7">
    <name type="scientific">Roseibium sediminicola</name>
    <dbReference type="NCBI Taxonomy" id="2933272"/>
    <lineage>
        <taxon>Bacteria</taxon>
        <taxon>Pseudomonadati</taxon>
        <taxon>Pseudomonadota</taxon>
        <taxon>Alphaproteobacteria</taxon>
        <taxon>Hyphomicrobiales</taxon>
        <taxon>Stappiaceae</taxon>
        <taxon>Roseibium</taxon>
    </lineage>
</organism>
<keyword evidence="4 6" id="KW-0067">ATP-binding</keyword>
<comment type="similarity">
    <text evidence="1">Belongs to the ABC transporter superfamily.</text>
</comment>
<protein>
    <submittedName>
        <fullName evidence="6">ABC transporter ATP-binding protein</fullName>
    </submittedName>
</protein>
<dbReference type="PANTHER" id="PTHR42939:SF1">
    <property type="entry name" value="ABC TRANSPORTER ATP-BINDING PROTEIN ALBC-RELATED"/>
    <property type="match status" value="1"/>
</dbReference>
<evidence type="ECO:0000256" key="1">
    <source>
        <dbReference type="ARBA" id="ARBA00005417"/>
    </source>
</evidence>
<dbReference type="SMART" id="SM00382">
    <property type="entry name" value="AAA"/>
    <property type="match status" value="1"/>
</dbReference>
<dbReference type="GO" id="GO:0005524">
    <property type="term" value="F:ATP binding"/>
    <property type="evidence" value="ECO:0007669"/>
    <property type="project" value="UniProtKB-KW"/>
</dbReference>
<dbReference type="RefSeq" id="WP_248150478.1">
    <property type="nucleotide sequence ID" value="NZ_JALNMJ010000001.1"/>
</dbReference>
<reference evidence="6" key="1">
    <citation type="submission" date="2022-04" db="EMBL/GenBank/DDBJ databases">
        <title>Roseibium sp. CAU 1639 isolated from mud.</title>
        <authorList>
            <person name="Kim W."/>
        </authorList>
    </citation>
    <scope>NUCLEOTIDE SEQUENCE</scope>
    <source>
        <strain evidence="6">CAU 1639</strain>
    </source>
</reference>
<evidence type="ECO:0000259" key="5">
    <source>
        <dbReference type="PROSITE" id="PS50893"/>
    </source>
</evidence>
<dbReference type="SUPFAM" id="SSF52540">
    <property type="entry name" value="P-loop containing nucleoside triphosphate hydrolases"/>
    <property type="match status" value="1"/>
</dbReference>
<dbReference type="PROSITE" id="PS50893">
    <property type="entry name" value="ABC_TRANSPORTER_2"/>
    <property type="match status" value="1"/>
</dbReference>
<keyword evidence="3" id="KW-0547">Nucleotide-binding</keyword>
<name>A0ABT0GP64_9HYPH</name>
<keyword evidence="7" id="KW-1185">Reference proteome</keyword>
<dbReference type="PROSITE" id="PS00211">
    <property type="entry name" value="ABC_TRANSPORTER_1"/>
    <property type="match status" value="1"/>
</dbReference>
<evidence type="ECO:0000256" key="2">
    <source>
        <dbReference type="ARBA" id="ARBA00022448"/>
    </source>
</evidence>
<dbReference type="CDD" id="cd03230">
    <property type="entry name" value="ABC_DR_subfamily_A"/>
    <property type="match status" value="1"/>
</dbReference>
<evidence type="ECO:0000256" key="4">
    <source>
        <dbReference type="ARBA" id="ARBA00022840"/>
    </source>
</evidence>
<keyword evidence="2" id="KW-0813">Transport</keyword>
<evidence type="ECO:0000313" key="6">
    <source>
        <dbReference type="EMBL" id="MCK7611111.1"/>
    </source>
</evidence>
<dbReference type="Gene3D" id="3.40.50.300">
    <property type="entry name" value="P-loop containing nucleotide triphosphate hydrolases"/>
    <property type="match status" value="1"/>
</dbReference>
<evidence type="ECO:0000313" key="7">
    <source>
        <dbReference type="Proteomes" id="UP001431221"/>
    </source>
</evidence>
<dbReference type="PANTHER" id="PTHR42939">
    <property type="entry name" value="ABC TRANSPORTER ATP-BINDING PROTEIN ALBC-RELATED"/>
    <property type="match status" value="1"/>
</dbReference>
<dbReference type="InterPro" id="IPR051782">
    <property type="entry name" value="ABC_Transporter_VariousFunc"/>
</dbReference>
<feature type="domain" description="ABC transporter" evidence="5">
    <location>
        <begin position="11"/>
        <end position="235"/>
    </location>
</feature>
<dbReference type="EMBL" id="JALNMJ010000001">
    <property type="protein sequence ID" value="MCK7611111.1"/>
    <property type="molecule type" value="Genomic_DNA"/>
</dbReference>
<proteinExistence type="inferred from homology"/>
<accession>A0ABT0GP64</accession>
<gene>
    <name evidence="6" type="ORF">M0H32_02965</name>
</gene>
<dbReference type="InterPro" id="IPR003439">
    <property type="entry name" value="ABC_transporter-like_ATP-bd"/>
</dbReference>
<sequence>MTETNFHSPTLSVRSVCKTFAGLKAVDGVSFSLNPGERVALLGHNGAGKTTLFKIVLGFLKRDGGDVSVLGSAPGSHAARAGTAYLPESVAFPGSLTGREVLTFYARLKGESPAAALPLLDRVGLADAVKRRVGTYSKGMRQRLGLAQALIGRPKLILLDEPTTGLDPISRQNVYELIGEIAGQGTTVLLSSHALTELEARTDRILILSRGKLVADDILSRLRAQAGLPIRLKVWTRPEDVAHVSECLGGGRMNGRSVEFDCNADDKIQRLSAISALGGLVEDVDVHAPSLDDVYRHFSNAANRES</sequence>
<dbReference type="InterPro" id="IPR017871">
    <property type="entry name" value="ABC_transporter-like_CS"/>
</dbReference>